<protein>
    <submittedName>
        <fullName evidence="1">Uncharacterized protein</fullName>
    </submittedName>
</protein>
<evidence type="ECO:0000313" key="2">
    <source>
        <dbReference type="Proteomes" id="UP000187209"/>
    </source>
</evidence>
<evidence type="ECO:0000313" key="1">
    <source>
        <dbReference type="EMBL" id="OMJ73563.1"/>
    </source>
</evidence>
<name>A0A1R2B9U1_9CILI</name>
<dbReference type="OrthoDB" id="10460248at2759"/>
<dbReference type="EMBL" id="MPUH01000813">
    <property type="protein sequence ID" value="OMJ73563.1"/>
    <property type="molecule type" value="Genomic_DNA"/>
</dbReference>
<dbReference type="AlphaFoldDB" id="A0A1R2B9U1"/>
<gene>
    <name evidence="1" type="ORF">SteCoe_27727</name>
</gene>
<proteinExistence type="predicted"/>
<sequence>MGKSGSKQKEPVQAEVVDNREALSRNFGEKYNEYWNRLEAIENIPIEDSVKRPVRNSTYWKDWPMYQGFFTYTAFLLLVMRKLPFTNPYIRVSCWVIGIDIARSRALKLTRYSEDHLNELSCFPLLKRKLLKWKSLRSPDFTLEYEDWFLFNKPAYRVPIGLENNADALARYIFVSRNKFKERVVPWNGEWEQENPLVMDLNAPHTDYWLTHH</sequence>
<keyword evidence="2" id="KW-1185">Reference proteome</keyword>
<comment type="caution">
    <text evidence="1">The sequence shown here is derived from an EMBL/GenBank/DDBJ whole genome shotgun (WGS) entry which is preliminary data.</text>
</comment>
<accession>A0A1R2B9U1</accession>
<organism evidence="1 2">
    <name type="scientific">Stentor coeruleus</name>
    <dbReference type="NCBI Taxonomy" id="5963"/>
    <lineage>
        <taxon>Eukaryota</taxon>
        <taxon>Sar</taxon>
        <taxon>Alveolata</taxon>
        <taxon>Ciliophora</taxon>
        <taxon>Postciliodesmatophora</taxon>
        <taxon>Heterotrichea</taxon>
        <taxon>Heterotrichida</taxon>
        <taxon>Stentoridae</taxon>
        <taxon>Stentor</taxon>
    </lineage>
</organism>
<dbReference type="Proteomes" id="UP000187209">
    <property type="component" value="Unassembled WGS sequence"/>
</dbReference>
<reference evidence="1 2" key="1">
    <citation type="submission" date="2016-11" db="EMBL/GenBank/DDBJ databases">
        <title>The macronuclear genome of Stentor coeruleus: a giant cell with tiny introns.</title>
        <authorList>
            <person name="Slabodnick M."/>
            <person name="Ruby J.G."/>
            <person name="Reiff S.B."/>
            <person name="Swart E.C."/>
            <person name="Gosai S."/>
            <person name="Prabakaran S."/>
            <person name="Witkowska E."/>
            <person name="Larue G.E."/>
            <person name="Fisher S."/>
            <person name="Freeman R.M."/>
            <person name="Gunawardena J."/>
            <person name="Chu W."/>
            <person name="Stover N.A."/>
            <person name="Gregory B.D."/>
            <person name="Nowacki M."/>
            <person name="Derisi J."/>
            <person name="Roy S.W."/>
            <person name="Marshall W.F."/>
            <person name="Sood P."/>
        </authorList>
    </citation>
    <scope>NUCLEOTIDE SEQUENCE [LARGE SCALE GENOMIC DNA]</scope>
    <source>
        <strain evidence="1">WM001</strain>
    </source>
</reference>